<name>A0A5K0XXH5_9MAGN</name>
<sequence>MGLVKTFNHLESHLPQRIKGQDRI</sequence>
<organism evidence="1">
    <name type="scientific">Nymphaea colorata</name>
    <name type="common">pocket water lily</name>
    <dbReference type="NCBI Taxonomy" id="210225"/>
    <lineage>
        <taxon>Eukaryota</taxon>
        <taxon>Viridiplantae</taxon>
        <taxon>Streptophyta</taxon>
        <taxon>Embryophyta</taxon>
        <taxon>Tracheophyta</taxon>
        <taxon>Spermatophyta</taxon>
        <taxon>Magnoliopsida</taxon>
        <taxon>Nymphaeales</taxon>
        <taxon>Nymphaeaceae</taxon>
        <taxon>Nymphaea</taxon>
    </lineage>
</organism>
<dbReference type="AlphaFoldDB" id="A0A5K0XXH5"/>
<proteinExistence type="predicted"/>
<dbReference type="EMBL" id="LR721776">
    <property type="protein sequence ID" value="VVV70245.1"/>
    <property type="molecule type" value="Genomic_DNA"/>
</dbReference>
<protein>
    <submittedName>
        <fullName evidence="1">Uncharacterized protein</fullName>
    </submittedName>
</protein>
<gene>
    <name evidence="1" type="ORF">NYM_LOCUS7349</name>
</gene>
<evidence type="ECO:0000313" key="1">
    <source>
        <dbReference type="EMBL" id="VVV70245.1"/>
    </source>
</evidence>
<accession>A0A5K0XXH5</accession>
<reference evidence="1" key="1">
    <citation type="submission" date="2019-09" db="EMBL/GenBank/DDBJ databases">
        <authorList>
            <person name="Zhang L."/>
        </authorList>
    </citation>
    <scope>NUCLEOTIDE SEQUENCE</scope>
</reference>